<reference evidence="3 4" key="1">
    <citation type="submission" date="2023-05" db="EMBL/GenBank/DDBJ databases">
        <title>Sedimentitalea sp. nov. JM2-8.</title>
        <authorList>
            <person name="Huang J."/>
        </authorList>
    </citation>
    <scope>NUCLEOTIDE SEQUENCE [LARGE SCALE GENOMIC DNA]</scope>
    <source>
        <strain evidence="3 4">JM2-8</strain>
    </source>
</reference>
<dbReference type="InterPro" id="IPR042171">
    <property type="entry name" value="Acyl-CoA_hotdog"/>
</dbReference>
<comment type="caution">
    <text evidence="3">The sequence shown here is derived from an EMBL/GenBank/DDBJ whole genome shotgun (WGS) entry which is preliminary data.</text>
</comment>
<accession>A0ABT7FBG0</accession>
<feature type="domain" description="Acyl-CoA thioesterase-like C-terminal" evidence="2">
    <location>
        <begin position="136"/>
        <end position="264"/>
    </location>
</feature>
<keyword evidence="4" id="KW-1185">Reference proteome</keyword>
<evidence type="ECO:0000313" key="4">
    <source>
        <dbReference type="Proteomes" id="UP001227126"/>
    </source>
</evidence>
<proteinExistence type="predicted"/>
<protein>
    <submittedName>
        <fullName evidence="3">Thioesterase family protein</fullName>
    </submittedName>
</protein>
<dbReference type="SUPFAM" id="SSF54637">
    <property type="entry name" value="Thioesterase/thiol ester dehydrase-isomerase"/>
    <property type="match status" value="2"/>
</dbReference>
<evidence type="ECO:0000313" key="3">
    <source>
        <dbReference type="EMBL" id="MDK3072447.1"/>
    </source>
</evidence>
<dbReference type="RefSeq" id="WP_284484388.1">
    <property type="nucleotide sequence ID" value="NZ_JASNJE010000004.1"/>
</dbReference>
<dbReference type="Gene3D" id="2.40.160.210">
    <property type="entry name" value="Acyl-CoA thioesterase, double hotdog domain"/>
    <property type="match status" value="1"/>
</dbReference>
<dbReference type="Pfam" id="PF20789">
    <property type="entry name" value="4HBT_3C"/>
    <property type="match status" value="1"/>
</dbReference>
<dbReference type="EMBL" id="JASNJE010000004">
    <property type="protein sequence ID" value="MDK3072447.1"/>
    <property type="molecule type" value="Genomic_DNA"/>
</dbReference>
<feature type="domain" description="Acyl-CoA thioesterase-like N-terminal HotDog" evidence="1">
    <location>
        <begin position="25"/>
        <end position="107"/>
    </location>
</feature>
<dbReference type="InterPro" id="IPR029069">
    <property type="entry name" value="HotDog_dom_sf"/>
</dbReference>
<gene>
    <name evidence="3" type="ORF">QO034_04915</name>
</gene>
<name>A0ABT7FBG0_9RHOB</name>
<dbReference type="Proteomes" id="UP001227126">
    <property type="component" value="Unassembled WGS sequence"/>
</dbReference>
<organism evidence="3 4">
    <name type="scientific">Sedimentitalea xiamensis</name>
    <dbReference type="NCBI Taxonomy" id="3050037"/>
    <lineage>
        <taxon>Bacteria</taxon>
        <taxon>Pseudomonadati</taxon>
        <taxon>Pseudomonadota</taxon>
        <taxon>Alphaproteobacteria</taxon>
        <taxon>Rhodobacterales</taxon>
        <taxon>Paracoccaceae</taxon>
        <taxon>Sedimentitalea</taxon>
    </lineage>
</organism>
<dbReference type="InterPro" id="IPR049449">
    <property type="entry name" value="TesB_ACOT8-like_N"/>
</dbReference>
<dbReference type="InterPro" id="IPR049450">
    <property type="entry name" value="ACOT8-like_C"/>
</dbReference>
<sequence>MSEMTLSEVLDAPDATGVSPRFAVPDNWKQGRTAYGGFTAALLLAAARRVQADLPPLRSALINFTAPVTTSPDISVDIFRQGRNVTTVNTQARIDGKVVAQGTFSFGLAQNSHVTVERSAPAAPLPEQTDPYFPPGMSRPPARFFGNFEVRLIDGHLPFMGADRGYVRVWARYRDPAMWTRPEGLIGIADVLPPAVFPVCRQPGPNSSMTWICNLLSGAPRTRDGWWMLETDLTSARDGFSSQVMRGWNTDGELVVDGMQSVVIFV</sequence>
<evidence type="ECO:0000259" key="1">
    <source>
        <dbReference type="Pfam" id="PF13622"/>
    </source>
</evidence>
<evidence type="ECO:0000259" key="2">
    <source>
        <dbReference type="Pfam" id="PF20789"/>
    </source>
</evidence>
<dbReference type="Pfam" id="PF13622">
    <property type="entry name" value="4HBT_3"/>
    <property type="match status" value="1"/>
</dbReference>